<dbReference type="EMBL" id="LRQB01000056">
    <property type="protein sequence ID" value="KXA19875.1"/>
    <property type="molecule type" value="Genomic_DNA"/>
</dbReference>
<feature type="compositionally biased region" description="Low complexity" evidence="1">
    <location>
        <begin position="1017"/>
        <end position="1028"/>
    </location>
</feature>
<feature type="region of interest" description="Disordered" evidence="1">
    <location>
        <begin position="1918"/>
        <end position="1946"/>
    </location>
</feature>
<dbReference type="Pfam" id="PF17936">
    <property type="entry name" value="Big_6"/>
    <property type="match status" value="2"/>
</dbReference>
<dbReference type="NCBIfam" id="TIGR02331">
    <property type="entry name" value="rib_alpha"/>
    <property type="match status" value="5"/>
</dbReference>
<feature type="compositionally biased region" description="Polar residues" evidence="1">
    <location>
        <begin position="2504"/>
        <end position="2519"/>
    </location>
</feature>
<feature type="domain" description="Rib" evidence="2">
    <location>
        <begin position="1979"/>
        <end position="2050"/>
    </location>
</feature>
<feature type="region of interest" description="Disordered" evidence="1">
    <location>
        <begin position="705"/>
        <end position="744"/>
    </location>
</feature>
<dbReference type="Proteomes" id="UP000070687">
    <property type="component" value="Unassembled WGS sequence"/>
</dbReference>
<dbReference type="GO" id="GO:0005975">
    <property type="term" value="P:carbohydrate metabolic process"/>
    <property type="evidence" value="ECO:0007669"/>
    <property type="project" value="UniProtKB-ARBA"/>
</dbReference>
<feature type="domain" description="SrpA-like SigLec-like" evidence="4">
    <location>
        <begin position="358"/>
        <end position="463"/>
    </location>
</feature>
<dbReference type="Gene3D" id="2.60.40.10">
    <property type="entry name" value="Immunoglobulins"/>
    <property type="match status" value="2"/>
</dbReference>
<feature type="compositionally biased region" description="Polar residues" evidence="1">
    <location>
        <begin position="1924"/>
        <end position="1933"/>
    </location>
</feature>
<dbReference type="Pfam" id="PF08428">
    <property type="entry name" value="Rib"/>
    <property type="match status" value="15"/>
</dbReference>
<feature type="region of interest" description="Disordered" evidence="1">
    <location>
        <begin position="1640"/>
        <end position="1661"/>
    </location>
</feature>
<feature type="compositionally biased region" description="Basic and acidic residues" evidence="1">
    <location>
        <begin position="1640"/>
        <end position="1652"/>
    </location>
</feature>
<feature type="region of interest" description="Disordered" evidence="1">
    <location>
        <begin position="2716"/>
        <end position="2739"/>
    </location>
</feature>
<feature type="region of interest" description="Disordered" evidence="1">
    <location>
        <begin position="2568"/>
        <end position="2587"/>
    </location>
</feature>
<feature type="region of interest" description="Disordered" evidence="1">
    <location>
        <begin position="2072"/>
        <end position="2105"/>
    </location>
</feature>
<feature type="compositionally biased region" description="Basic and acidic residues" evidence="1">
    <location>
        <begin position="2385"/>
        <end position="2396"/>
    </location>
</feature>
<feature type="compositionally biased region" description="Basic and acidic residues" evidence="1">
    <location>
        <begin position="2568"/>
        <end position="2577"/>
    </location>
</feature>
<dbReference type="InterPro" id="IPR041498">
    <property type="entry name" value="Big_6"/>
</dbReference>
<evidence type="ECO:0000313" key="5">
    <source>
        <dbReference type="EMBL" id="KXA19875.1"/>
    </source>
</evidence>
<name>A0A133NU91_GARVA</name>
<evidence type="ECO:0000256" key="1">
    <source>
        <dbReference type="SAM" id="MobiDB-lite"/>
    </source>
</evidence>
<dbReference type="RefSeq" id="WP_064347361.1">
    <property type="nucleotide sequence ID" value="NZ_KQ956863.1"/>
</dbReference>
<feature type="domain" description="Rib" evidence="2">
    <location>
        <begin position="2204"/>
        <end position="2274"/>
    </location>
</feature>
<feature type="domain" description="Rib" evidence="2">
    <location>
        <begin position="1540"/>
        <end position="1620"/>
    </location>
</feature>
<feature type="non-terminal residue" evidence="5">
    <location>
        <position position="2841"/>
    </location>
</feature>
<feature type="region of interest" description="Disordered" evidence="1">
    <location>
        <begin position="2429"/>
        <end position="2473"/>
    </location>
</feature>
<feature type="compositionally biased region" description="Basic and acidic residues" evidence="1">
    <location>
        <begin position="2810"/>
        <end position="2819"/>
    </location>
</feature>
<dbReference type="Gene3D" id="2.60.40.4140">
    <property type="match status" value="4"/>
</dbReference>
<feature type="domain" description="Rib" evidence="2">
    <location>
        <begin position="1711"/>
        <end position="1797"/>
    </location>
</feature>
<feature type="compositionally biased region" description="Basic and acidic residues" evidence="1">
    <location>
        <begin position="2217"/>
        <end position="2247"/>
    </location>
</feature>
<dbReference type="PROSITE" id="PS50890">
    <property type="entry name" value="PUA"/>
    <property type="match status" value="1"/>
</dbReference>
<comment type="caution">
    <text evidence="5">The sequence shown here is derived from an EMBL/GenBank/DDBJ whole genome shotgun (WGS) entry which is preliminary data.</text>
</comment>
<evidence type="ECO:0000259" key="4">
    <source>
        <dbReference type="Pfam" id="PF20164"/>
    </source>
</evidence>
<feature type="compositionally biased region" description="Polar residues" evidence="1">
    <location>
        <begin position="705"/>
        <end position="725"/>
    </location>
</feature>
<feature type="domain" description="Rib" evidence="2">
    <location>
        <begin position="1800"/>
        <end position="1884"/>
    </location>
</feature>
<protein>
    <submittedName>
        <fullName evidence="5">Rib/alpha/Esp surface antigen repeat-containing domain protein</fullName>
    </submittedName>
</protein>
<feature type="region of interest" description="Disordered" evidence="1">
    <location>
        <begin position="1711"/>
        <end position="1732"/>
    </location>
</feature>
<dbReference type="OrthoDB" id="3243285at2"/>
<feature type="domain" description="Rib" evidence="2">
    <location>
        <begin position="2352"/>
        <end position="2422"/>
    </location>
</feature>
<feature type="domain" description="Rib" evidence="2">
    <location>
        <begin position="851"/>
        <end position="933"/>
    </location>
</feature>
<organism evidence="5 6">
    <name type="scientific">Gardnerella vaginalis</name>
    <dbReference type="NCBI Taxonomy" id="2702"/>
    <lineage>
        <taxon>Bacteria</taxon>
        <taxon>Bacillati</taxon>
        <taxon>Actinomycetota</taxon>
        <taxon>Actinomycetes</taxon>
        <taxon>Bifidobacteriales</taxon>
        <taxon>Bifidobacteriaceae</taxon>
        <taxon>Gardnerella</taxon>
    </lineage>
</organism>
<evidence type="ECO:0000259" key="2">
    <source>
        <dbReference type="Pfam" id="PF08428"/>
    </source>
</evidence>
<feature type="domain" description="Rib" evidence="2">
    <location>
        <begin position="1654"/>
        <end position="1708"/>
    </location>
</feature>
<feature type="domain" description="Bacterial Ig" evidence="3">
    <location>
        <begin position="2643"/>
        <end position="2706"/>
    </location>
</feature>
<evidence type="ECO:0000259" key="3">
    <source>
        <dbReference type="Pfam" id="PF17936"/>
    </source>
</evidence>
<proteinExistence type="predicted"/>
<feature type="region of interest" description="Disordered" evidence="1">
    <location>
        <begin position="2207"/>
        <end position="2252"/>
    </location>
</feature>
<feature type="region of interest" description="Disordered" evidence="1">
    <location>
        <begin position="2794"/>
        <end position="2841"/>
    </location>
</feature>
<feature type="region of interest" description="Disordered" evidence="1">
    <location>
        <begin position="1985"/>
        <end position="2027"/>
    </location>
</feature>
<feature type="domain" description="Rib" evidence="2">
    <location>
        <begin position="2277"/>
        <end position="2350"/>
    </location>
</feature>
<feature type="region of interest" description="Disordered" evidence="1">
    <location>
        <begin position="2353"/>
        <end position="2402"/>
    </location>
</feature>
<dbReference type="InterPro" id="IPR013783">
    <property type="entry name" value="Ig-like_fold"/>
</dbReference>
<feature type="region of interest" description="Disordered" evidence="1">
    <location>
        <begin position="991"/>
        <end position="1029"/>
    </location>
</feature>
<feature type="compositionally biased region" description="Basic and acidic residues" evidence="1">
    <location>
        <begin position="1934"/>
        <end position="1946"/>
    </location>
</feature>
<feature type="region of interest" description="Disordered" evidence="1">
    <location>
        <begin position="2280"/>
        <end position="2338"/>
    </location>
</feature>
<feature type="region of interest" description="Disordered" evidence="1">
    <location>
        <begin position="2493"/>
        <end position="2537"/>
    </location>
</feature>
<feature type="domain" description="Rib" evidence="2">
    <location>
        <begin position="1888"/>
        <end position="1974"/>
    </location>
</feature>
<evidence type="ECO:0000313" key="6">
    <source>
        <dbReference type="Proteomes" id="UP000070687"/>
    </source>
</evidence>
<gene>
    <name evidence="5" type="ORF">HMPREF3208_00950</name>
</gene>
<feature type="domain" description="SrpA-like SigLec-like" evidence="4">
    <location>
        <begin position="968"/>
        <end position="1060"/>
    </location>
</feature>
<feature type="domain" description="Rib" evidence="2">
    <location>
        <begin position="1443"/>
        <end position="1537"/>
    </location>
</feature>
<dbReference type="InterPro" id="IPR059115">
    <property type="entry name" value="Rib"/>
</dbReference>
<feature type="domain" description="Rib" evidence="2">
    <location>
        <begin position="2128"/>
        <end position="2199"/>
    </location>
</feature>
<dbReference type="Pfam" id="PF20164">
    <property type="entry name" value="GspA_SrpA_N"/>
    <property type="match status" value="3"/>
</dbReference>
<feature type="compositionally biased region" description="Basic and acidic residues" evidence="1">
    <location>
        <begin position="1989"/>
        <end position="2025"/>
    </location>
</feature>
<feature type="domain" description="Bacterial Ig" evidence="3">
    <location>
        <begin position="2439"/>
        <end position="2494"/>
    </location>
</feature>
<feature type="domain" description="Rib" evidence="2">
    <location>
        <begin position="571"/>
        <end position="636"/>
    </location>
</feature>
<reference evidence="5 6" key="1">
    <citation type="submission" date="2016-01" db="EMBL/GenBank/DDBJ databases">
        <authorList>
            <person name="Oliw E.H."/>
        </authorList>
    </citation>
    <scope>NUCLEOTIDE SEQUENCE [LARGE SCALE GENOMIC DNA]</scope>
    <source>
        <strain evidence="5 6">PSS_7772B</strain>
    </source>
</reference>
<dbReference type="InterPro" id="IPR046785">
    <property type="entry name" value="SrpA-like_SigLec-like_dom"/>
</dbReference>
<feature type="domain" description="Rib" evidence="2">
    <location>
        <begin position="1073"/>
        <end position="1140"/>
    </location>
</feature>
<feature type="compositionally biased region" description="Polar residues" evidence="1">
    <location>
        <begin position="2429"/>
        <end position="2457"/>
    </location>
</feature>
<dbReference type="InterPro" id="IPR012706">
    <property type="entry name" value="Rib_alpha_Esp_rpt"/>
</dbReference>
<feature type="domain" description="SrpA-like SigLec-like" evidence="4">
    <location>
        <begin position="1168"/>
        <end position="1269"/>
    </location>
</feature>
<feature type="domain" description="Rib" evidence="2">
    <location>
        <begin position="1351"/>
        <end position="1440"/>
    </location>
</feature>
<feature type="compositionally biased region" description="Basic and acidic residues" evidence="1">
    <location>
        <begin position="2083"/>
        <end position="2096"/>
    </location>
</feature>
<accession>A0A133NU91</accession>
<sequence>MTKDIHNKGAESQKSHSLNINATYAAMRKVSLSTLATVLTAATCLGGQPILASSNILLPPTTAAFAEEVRKNDPNPWLHTPNILEYQRYRYLNSRGEFGYVGDDKVGDWDRIINKTDMYAHVQGEGNNKYLVFDVFFNNDGKSMVSASTKHQYVWQIPYAIADLSNGGYKNDTMRNLRFDFYKRNGRSPQTYANLSHDIDLFEYDASKSFSQDFLKDSRDYNNSTYHYSIGVRPGRPGNQDIKDNFHVNPNDLDSAIKKAIPPNQRPYNGYNYGIGITTTHVNYAVRMHCELKLRPGVTDEEIKNAFTWANSSSYGRTTHSAYTFISGRTKDENVPPTKSDNLPPKLYLNGKEISDSNNSIDVYQGESPKITFGTSDNSEKVTKFSVSGFPNNINGANFTEDKADGFDATEAKPYKHEIKDVKFEHKDGNTPVNSDYTITVSATDASGNKAEKTITVHLKNQNLKHKAPTTTPITVDWGHKPTADELNKHVSGADGGTLTFDSIPETKLPDIAFNGKDTAPAYASGKVTYSDGSYHNVTVQVNVKKPLALQHKSELKDHTVEVSVKDKLTMTNDGKKVDAKEYLGKLDDATKKNIKSAEWVNGEPSTAVAGKKTYTAKVTFKDGSTAEEKVTFTVRPQKPEIETDLTGVAGVKNKEVVVNAGPGTEGSTVTLKGNGKNVIGTGKVGADGKVTITVKDGIPAGNVTAVTSTNPADTTKEQSVQSPVSDPKNATKDDKAPTLTGPDSVTVKVGEDLKIKLTAKDDVKIESIDTATATTAFSDGADFNKILQNMSRAKTDYTTNTAKEKVFTYSFSGFKPEEVGTYNLKFSATDAAGNKVEKTVTVKVEKKEDLTAKNITVDLGHKLTDTDAKKAIANSRKLPRGTKFAWSTETGGTPDTSTVGKEKTGKVIVTIPTNDKNHPRVETVDVKVTVKDTKSPKVKIWRMGNGGKYTTIDAGYPDSPKIPVFIITTYRGDKNDIKITATDNSGNVTTLTLNPAVPGDKTGELTGTGTDKDPKTLPLNGTTPLNTEPREYTRTIKAVDPSGNTTEVTVKFVVKTQSKKYGEVKNNPVTYKMSDGTKHPDPKSGINAEAVKKLPKDATYSWATEPDWNKTGEQTEPEVLITFPDGSIKKVKTTVTVKDDIAPVIENPSTNKAKKSDHDATPEYYQFKVHKGQQFSIDINAYDNSGKVKSAEFDSPLPKEITGSNISITNNTNNSAKKPAKITITGTAQRDPKITNSSNNKWSRDLVVKDEAGNRSTLKIQISVYTDAEEHTATPNATPKNPNQDAIINAITITKKDDSKKKYDEKTEGKIAYSKITIPKDNGVHTVPVTITYPDHSTTIVNVPVLIRNDAKDYNPQGQTVEVSWNTKPEKLTEKIKSFGDGKGLKWNGNKQPATPPTVTIVDDKSVPSTDKPGESKVQVNVKYSDGSSDVATVTVKVLDPQSETYTPEGQTINIDYNKTPNTGISSKITGVGKDKGISFKDKQGKDITPPTDATVTIDSNKTVPDGTQPGDFNIPVTITYKDGSKSHATVTVKVGEPQNKKYEPNKPDGINVGYGKAEPSHEEITAKVTVPNQPTDTKITVDKDQPIDTKTPGTVNVKVTVTYPDGSEDHVEVPVTVGNPDNVTHKASATPIELKRDNAKKNKPSEEDIRKHVKTGVAETEKQPTITVATAKIPDTDKTGTTNVPVTIKYEDGTTTTVQVPVIVTDTNADEYTPNVDPVEEPYNTGKEKTKEAVTAAVTVPDFKPKNKDDKLTFTITSDDKDIPNGKTPGTYPVKVTVTYPDHTTDEVIVDVTIKNKQSDTFEPKVTPVVKPFGKQVTSDDVIGNVTVPNWPEADKSKLKIELNIPDKDLPDGQTPGNYPVEVKVTYPDGTTDIVKVPVTISNKQSELYPPKADSITKKNGEKPSEEEIIGKVSVPTWPKGETTNKPTYSISKEDAKKIPTGDKAGKFEVPVTVTYPDDKSTTVINVPVTIKAPTATTKVVTVPKGVDPKPEDSIANKDKFPEGTTFEWKKDSKPDTSEEGNEKPGIVVVTVPGQNPVDVPVKVTVVDPSAPQINVPQGTALPNAKDVINNTSGDGNKYPEGTKFDWSKEDTPDTKNPGTKNGKIIVTIPGQKPVEVPVTVNVTPTPETNVVNVKVGDNLPDASKGIANKDKFPKGTTFEWDKVDKPKTDKTGPTTGTVLVHIPGVKNPVEATVTVNVTPAPIAKETTVAQNSDPDPKNSIDNSKDLPKGTTFEWKKGAAPKTDKPGNTTGTVIVKIPGQDPQEVPVKITVTASPEGKDVTVLQKTGSKDTTPKPQDVIKNNADLPKNAEVSWKKKPDTSKTGNQPGIVTVTVPGEPDVDIPVNVLVVPNPEGKTVSVPVNAKPKPEDSIANNGDFPQGTTFEWKKDAAPKTDKPGTTNGTVLVKIPGVKDPVEVQVTVNVTNKPFINDGNAENTPTKPDKTTITGKTQPGNTVTVKDKDGKTVGTGTANKDGNFTIEIDKKAPGTALKLVPSKGSEHGDPVNTTVTAKPQKPTITVPTDDHKNGGNVTVTPPHGDENVVKIVINDKPNPLNGPEKPEQTIIVKKGDGGKWKIDGDTPEGVTVDPQTGVVTIPAKDLEDGSTITAVAKNKKDKPSDPATAVTGFKTPQITQQTLKDNPDDSTKQIITGKTLPGARVTVTDEKGKEIGSGVADKNGNFTITINKQKPGAIVTLTPTNGKGDSAKTGDSVNITIGGNIAKPKIDTPTEGGASVTPDESDTRVNKVVITYTPEGSETTATITVVAEGDKHEWKIDGSAPNGVTVDPQTGVVTIPANKIKRGSTITAQSEDSSDKTGKSKSEVVTAKVGEKEKPTPTPAGEPT</sequence>